<dbReference type="AlphaFoldDB" id="A0A396JU37"/>
<accession>A0A396JU37</accession>
<feature type="transmembrane region" description="Helical" evidence="1">
    <location>
        <begin position="37"/>
        <end position="58"/>
    </location>
</feature>
<dbReference type="Proteomes" id="UP000265566">
    <property type="component" value="Chromosome 1"/>
</dbReference>
<name>A0A396JU37_MEDTR</name>
<keyword evidence="1" id="KW-0472">Membrane</keyword>
<reference evidence="2" key="1">
    <citation type="journal article" date="2018" name="Nat. Plants">
        <title>Whole-genome landscape of Medicago truncatula symbiotic genes.</title>
        <authorList>
            <person name="Pecrix Y."/>
            <person name="Gamas P."/>
            <person name="Carrere S."/>
        </authorList>
    </citation>
    <scope>NUCLEOTIDE SEQUENCE</scope>
    <source>
        <tissue evidence="2">Leaves</tissue>
    </source>
</reference>
<dbReference type="EMBL" id="PSQE01000001">
    <property type="protein sequence ID" value="RHN81846.1"/>
    <property type="molecule type" value="Genomic_DNA"/>
</dbReference>
<sequence>MLEERKFGSLLFVINLFHFNILSIFLIMLLTVSLSRILLLLFVMTRIYLYLETFASLCS</sequence>
<keyword evidence="1" id="KW-1133">Transmembrane helix</keyword>
<comment type="caution">
    <text evidence="2">The sequence shown here is derived from an EMBL/GenBank/DDBJ whole genome shotgun (WGS) entry which is preliminary data.</text>
</comment>
<evidence type="ECO:0000313" key="2">
    <source>
        <dbReference type="EMBL" id="RHN81846.1"/>
    </source>
</evidence>
<protein>
    <recommendedName>
        <fullName evidence="3">Transmembrane protein</fullName>
    </recommendedName>
</protein>
<gene>
    <name evidence="2" type="ORF">MtrunA17_Chr1g0203521</name>
</gene>
<organism evidence="2">
    <name type="scientific">Medicago truncatula</name>
    <name type="common">Barrel medic</name>
    <name type="synonym">Medicago tribuloides</name>
    <dbReference type="NCBI Taxonomy" id="3880"/>
    <lineage>
        <taxon>Eukaryota</taxon>
        <taxon>Viridiplantae</taxon>
        <taxon>Streptophyta</taxon>
        <taxon>Embryophyta</taxon>
        <taxon>Tracheophyta</taxon>
        <taxon>Spermatophyta</taxon>
        <taxon>Magnoliopsida</taxon>
        <taxon>eudicotyledons</taxon>
        <taxon>Gunneridae</taxon>
        <taxon>Pentapetalae</taxon>
        <taxon>rosids</taxon>
        <taxon>fabids</taxon>
        <taxon>Fabales</taxon>
        <taxon>Fabaceae</taxon>
        <taxon>Papilionoideae</taxon>
        <taxon>50 kb inversion clade</taxon>
        <taxon>NPAAA clade</taxon>
        <taxon>Hologalegina</taxon>
        <taxon>IRL clade</taxon>
        <taxon>Trifolieae</taxon>
        <taxon>Medicago</taxon>
    </lineage>
</organism>
<keyword evidence="1" id="KW-0812">Transmembrane</keyword>
<dbReference type="Gramene" id="rna5938">
    <property type="protein sequence ID" value="RHN81846.1"/>
    <property type="gene ID" value="gene5938"/>
</dbReference>
<proteinExistence type="predicted"/>
<feature type="transmembrane region" description="Helical" evidence="1">
    <location>
        <begin position="7"/>
        <end position="31"/>
    </location>
</feature>
<evidence type="ECO:0000256" key="1">
    <source>
        <dbReference type="SAM" id="Phobius"/>
    </source>
</evidence>
<evidence type="ECO:0008006" key="3">
    <source>
        <dbReference type="Google" id="ProtNLM"/>
    </source>
</evidence>